<dbReference type="SUPFAM" id="SSF46938">
    <property type="entry name" value="CRAL/TRIO N-terminal domain"/>
    <property type="match status" value="6"/>
</dbReference>
<dbReference type="VEuPathDB" id="VectorBase:ASTEI20_041942"/>
<dbReference type="EnsemblMetazoa" id="ASTEI10079-RA">
    <property type="protein sequence ID" value="ASTEI10079-PA"/>
    <property type="gene ID" value="ASTEI10079"/>
</dbReference>
<dbReference type="SMART" id="SM01100">
    <property type="entry name" value="CRAL_TRIO_N"/>
    <property type="match status" value="6"/>
</dbReference>
<feature type="domain" description="CRAL-TRIO" evidence="1">
    <location>
        <begin position="430"/>
        <end position="593"/>
    </location>
</feature>
<dbReference type="PROSITE" id="PS50191">
    <property type="entry name" value="CRAL_TRIO"/>
    <property type="match status" value="6"/>
</dbReference>
<protein>
    <recommendedName>
        <fullName evidence="1">CRAL-TRIO domain-containing protein</fullName>
    </recommendedName>
</protein>
<dbReference type="VEuPathDB" id="VectorBase:ASTEI20_035123"/>
<dbReference type="SUPFAM" id="SSF52087">
    <property type="entry name" value="CRAL/TRIO domain"/>
    <property type="match status" value="6"/>
</dbReference>
<sequence>MASGTGHNTDQLSVDKCPSRYEANDTVLPLPEVHRTIAHQELGETDELREASLAAFRAWIATHPHIRRCRTDALFLLRFLRARAYNLQAAQTTLERYLTMRQLFRIWYENLDPHDRYMRELVEDVRGCLPLGVDRAGRMVALVKVRSYDVTRFNCYHLGRLQHMLFEAFFDDVAVQIGGGVAIVDCDGASMGHFVCFKLSDIRNFMDCLAHALPVRVKEVHIVRLPRIGQALGNLVLSFAAEELRSRIFFHATMDEVLKYVDRELLPVEYGGKTCPEEITGSLKRRLASKRDTLLLLDRMEIDVAPYAHLWRQSDEGDVEMASPATATDYSLEKRPASYEPYEFTLPELYRKIAKDELREDDEIREQSLAQMRDWIAKHPYIRKCRTDASFLLRFLRFRKYSVPMACEALERYLAMRETFPTWFKRLDCNEPMMRELLEDGVFAKLGQDANGRTVIMFRVKLLNVDRFGPLEQGRLVALLIESLLEWEELQIGGFRVLLDFTDTVMKHYGMWGVTDMKIFMDAINRSYPIRFREINGAKFPKFAVSILNLLLTFASPKLKERIVCHNTVLEMKGKFESKLVPKVYGGELDTDDMSRKFLKHLEDRRSVILALDEMEIDVAHYSSLWHQSNLVENEVDGGVAGSFRKLNCPASYDRYEFTLPELYRKIAKDELREDDEIREQSLAQMRDWIAKHPYIRKCRTDASFLLRFLRFRKYSVPMACEALERYLAMRQTFPEWFKRLDCNEPAMKEMLQDVVFTKCGQDADGRTVILFRFARFNVEKFSALQEGRFTVLLIETLLEWEELQIGGFRVFVDYTGSVLKHYGIWGISDMRIFMDAINRSYPIRIREIHGAKFPKFALSLLNLMLSFASPKLKDRIRCHDSVEEMAKQCDPSLVPSEWGGQCDLQDLNQRFVKHLEGRREVMLALDEMDIDTAHYTSLWQHGSAPESDIDSGAMGSFRKLGLPYPVDKRPPVYDEYKFTLPELYREIAREELGEDEAVRDSALMEMRQWIAEYPHIRKCRTDAKFLLRFLRFCQFNVPMACDALERYLVVRTMYPTWFEKLDCTEPVMQEILNNDPFTYLGQDGAGRAVVLARFGRFNGDKHSPAQDARVMALVLETVLEWEEFQIGGCQVLIDYRDTTVSSFEKWGLSELEIIMDVYSRSYPVRYGEIHAAKLPKFAVPVIQSLLSCTNPKLREKIRCHSSITELEKLMDASSKPTTYGGTVDLDELNRAFRKRIEDQRQIVLGLDAMEMDSSHCACLWDIMYLYDSVSAAGDNVAGAMLEQLNINMAPILAPYSVDKCPKAYDQYKFTLPELYREVAKEELREDDAVRERALAEMRTWIAENPYIFKCRTDAKFLLRFLRFRQFSVPMACEALERYLTVRELYPSWFKNLDCTDPLMREIFHNGPFTLLGWDAAGRLVGFSRFAGFDGENHRPAQDGRFMALVMETLLECEEFQIGGCHVLIDFHDSTVRNFEKWSTTDLKIMMEAYSHAYPLRYGDIRSAALPKFAMPVIDTFLSFANPKMREKISCYSTTAELEKFFEAPLKPALYGGPVKLDEANRDLWKRFEEQREVVLGLDRMEIDLDYYSSRWNFEGTTPDEIAAGAMFKRSAQLQLELRNGAVCDRVTNPQQARSHQFPFGGPSVRFASSLEHSDMATVQQVDKRPEKYDPYRPVDSPLHRQIAQDELREDEAIVDQALRQMREWIAQNPAILSCRTDANFLLRFLRVRKFSHLAACETLERYLATRQRFPAWYSRLDTAAPWVSAMIDSEFVVPLGRDDRGRIVYLVRYANLDIDRFEVTDQIRFFTMVFESVFASELNQIAGIVCIFDESNVPMRAFAQWSLTDIKNYIDCVTKAFPIRVKEVHVVNLPLFGATVGEWILSCCSEKLRSRFKCYRTMEEFVGKSNLLSLMPKEYGGKQEAKDLKRQFRETLDHYRNVILALDDMKVDEKRSASLKNQHTDAGIIGSFRKLDVD</sequence>
<dbReference type="GO" id="GO:1902936">
    <property type="term" value="F:phosphatidylinositol bisphosphate binding"/>
    <property type="evidence" value="ECO:0007669"/>
    <property type="project" value="TreeGrafter"/>
</dbReference>
<proteinExistence type="predicted"/>
<evidence type="ECO:0000313" key="2">
    <source>
        <dbReference type="EnsemblMetazoa" id="ASTEI10079-PA"/>
    </source>
</evidence>
<feature type="domain" description="CRAL-TRIO" evidence="1">
    <location>
        <begin position="118"/>
        <end position="278"/>
    </location>
</feature>
<feature type="domain" description="CRAL-TRIO" evidence="1">
    <location>
        <begin position="744"/>
        <end position="907"/>
    </location>
</feature>
<accession>A0A182YNP3</accession>
<dbReference type="InterPro" id="IPR011074">
    <property type="entry name" value="CRAL/TRIO_N_dom"/>
</dbReference>
<evidence type="ECO:0000259" key="1">
    <source>
        <dbReference type="PROSITE" id="PS50191"/>
    </source>
</evidence>
<dbReference type="Gene3D" id="3.40.525.10">
    <property type="entry name" value="CRAL-TRIO lipid binding domain"/>
    <property type="match status" value="6"/>
</dbReference>
<dbReference type="PANTHER" id="PTHR10174">
    <property type="entry name" value="ALPHA-TOCOPHEROL TRANSFER PROTEIN-RELATED"/>
    <property type="match status" value="1"/>
</dbReference>
<evidence type="ECO:0000313" key="3">
    <source>
        <dbReference type="Proteomes" id="UP000076408"/>
    </source>
</evidence>
<dbReference type="InterPro" id="IPR001251">
    <property type="entry name" value="CRAL-TRIO_dom"/>
</dbReference>
<dbReference type="VEuPathDB" id="VectorBase:ASTEI20_036364"/>
<reference evidence="2" key="2">
    <citation type="submission" date="2020-05" db="UniProtKB">
        <authorList>
            <consortium name="EnsemblMetazoa"/>
        </authorList>
    </citation>
    <scope>IDENTIFICATION</scope>
    <source>
        <strain evidence="2">Indian</strain>
    </source>
</reference>
<keyword evidence="3" id="KW-1185">Reference proteome</keyword>
<reference evidence="3" key="1">
    <citation type="journal article" date="2014" name="Genome Biol.">
        <title>Genome analysis of a major urban malaria vector mosquito, Anopheles stephensi.</title>
        <authorList>
            <person name="Jiang X."/>
            <person name="Peery A."/>
            <person name="Hall A.B."/>
            <person name="Sharma A."/>
            <person name="Chen X.G."/>
            <person name="Waterhouse R.M."/>
            <person name="Komissarov A."/>
            <person name="Riehle M.M."/>
            <person name="Shouche Y."/>
            <person name="Sharakhova M.V."/>
            <person name="Lawson D."/>
            <person name="Pakpour N."/>
            <person name="Arensburger P."/>
            <person name="Davidson V.L."/>
            <person name="Eiglmeier K."/>
            <person name="Emrich S."/>
            <person name="George P."/>
            <person name="Kennedy R.C."/>
            <person name="Mane S.P."/>
            <person name="Maslen G."/>
            <person name="Oringanje C."/>
            <person name="Qi Y."/>
            <person name="Settlage R."/>
            <person name="Tojo M."/>
            <person name="Tubio J.M."/>
            <person name="Unger M.F."/>
            <person name="Wang B."/>
            <person name="Vernick K.D."/>
            <person name="Ribeiro J.M."/>
            <person name="James A.A."/>
            <person name="Michel K."/>
            <person name="Riehle M.A."/>
            <person name="Luckhart S."/>
            <person name="Sharakhov I.V."/>
            <person name="Tu Z."/>
        </authorList>
    </citation>
    <scope>NUCLEOTIDE SEQUENCE [LARGE SCALE GENOMIC DNA]</scope>
    <source>
        <strain evidence="3">Indian</strain>
    </source>
</reference>
<dbReference type="PANTHER" id="PTHR10174:SF166">
    <property type="entry name" value="LD40136P"/>
    <property type="match status" value="1"/>
</dbReference>
<dbReference type="VEuPathDB" id="VectorBase:ASTEI10079"/>
<dbReference type="CDD" id="cd00170">
    <property type="entry name" value="SEC14"/>
    <property type="match status" value="5"/>
</dbReference>
<dbReference type="VEuPathDB" id="VectorBase:ASTE000552"/>
<dbReference type="VEuPathDB" id="VectorBase:ASTE000550"/>
<feature type="domain" description="CRAL-TRIO" evidence="1">
    <location>
        <begin position="1776"/>
        <end position="1924"/>
    </location>
</feature>
<dbReference type="VEuPathDB" id="VectorBase:ASTE000549"/>
<organism evidence="2 3">
    <name type="scientific">Anopheles stephensi</name>
    <name type="common">Indo-Pakistan malaria mosquito</name>
    <dbReference type="NCBI Taxonomy" id="30069"/>
    <lineage>
        <taxon>Eukaryota</taxon>
        <taxon>Metazoa</taxon>
        <taxon>Ecdysozoa</taxon>
        <taxon>Arthropoda</taxon>
        <taxon>Hexapoda</taxon>
        <taxon>Insecta</taxon>
        <taxon>Pterygota</taxon>
        <taxon>Neoptera</taxon>
        <taxon>Endopterygota</taxon>
        <taxon>Diptera</taxon>
        <taxon>Nematocera</taxon>
        <taxon>Culicoidea</taxon>
        <taxon>Culicidae</taxon>
        <taxon>Anophelinae</taxon>
        <taxon>Anopheles</taxon>
    </lineage>
</organism>
<dbReference type="InterPro" id="IPR036273">
    <property type="entry name" value="CRAL/TRIO_N_dom_sf"/>
</dbReference>
<dbReference type="Proteomes" id="UP000076408">
    <property type="component" value="Unassembled WGS sequence"/>
</dbReference>
<dbReference type="InterPro" id="IPR036865">
    <property type="entry name" value="CRAL-TRIO_dom_sf"/>
</dbReference>
<dbReference type="OMA" id="DPYACIN"/>
<dbReference type="Pfam" id="PF00650">
    <property type="entry name" value="CRAL_TRIO"/>
    <property type="match status" value="6"/>
</dbReference>
<dbReference type="SMART" id="SM00516">
    <property type="entry name" value="SEC14"/>
    <property type="match status" value="5"/>
</dbReference>
<feature type="domain" description="CRAL-TRIO" evidence="1">
    <location>
        <begin position="1408"/>
        <end position="1559"/>
    </location>
</feature>
<dbReference type="STRING" id="30069.A0A182YNP3"/>
<name>A0A182YNP3_ANOST</name>
<feature type="domain" description="CRAL-TRIO" evidence="1">
    <location>
        <begin position="1068"/>
        <end position="1228"/>
    </location>
</feature>
<dbReference type="VEuPathDB" id="VectorBase:ASTEI20_043301"/>
<dbReference type="GO" id="GO:0016020">
    <property type="term" value="C:membrane"/>
    <property type="evidence" value="ECO:0007669"/>
    <property type="project" value="TreeGrafter"/>
</dbReference>
<dbReference type="PRINTS" id="PR00180">
    <property type="entry name" value="CRETINALDHBP"/>
</dbReference>
<dbReference type="VEuPathDB" id="VectorBase:ASTEI20_031364"/>
<dbReference type="Gene3D" id="1.10.8.20">
    <property type="entry name" value="N-terminal domain of phosphatidylinositol transfer protein sec14p"/>
    <property type="match status" value="6"/>
</dbReference>